<evidence type="ECO:0000256" key="1">
    <source>
        <dbReference type="SAM" id="MobiDB-lite"/>
    </source>
</evidence>
<proteinExistence type="predicted"/>
<sequence length="228" mass="23446">MTPSWQVRPGPAATPVDRQAARRTREVRAGELARAREAALACRGGLAALFVGLLGFGLVKGRTDVGELASPYDALAGGALLLCLLCGTLGALLLLRAAHGAPTAVRLPTGMPASATALRLGDRLEARRTVRALTRGVALTIACGALLVTGVALTWYGPAKDGPRILVRTPSGVVCGEPVRTADGLLLVRTDTGEITVRLDRAGALAAVDHCPGVPAAQEGRARRGRTA</sequence>
<evidence type="ECO:0000313" key="4">
    <source>
        <dbReference type="Proteomes" id="UP001212326"/>
    </source>
</evidence>
<dbReference type="EMBL" id="CP115300">
    <property type="protein sequence ID" value="WBO62826.1"/>
    <property type="molecule type" value="Genomic_DNA"/>
</dbReference>
<keyword evidence="2" id="KW-1133">Transmembrane helix</keyword>
<keyword evidence="2" id="KW-0812">Transmembrane</keyword>
<feature type="region of interest" description="Disordered" evidence="1">
    <location>
        <begin position="1"/>
        <end position="22"/>
    </location>
</feature>
<gene>
    <name evidence="3" type="ORF">O1G22_08345</name>
</gene>
<accession>A0ABY7NX56</accession>
<evidence type="ECO:0000313" key="3">
    <source>
        <dbReference type="EMBL" id="WBO62826.1"/>
    </source>
</evidence>
<feature type="transmembrane region" description="Helical" evidence="2">
    <location>
        <begin position="74"/>
        <end position="95"/>
    </location>
</feature>
<keyword evidence="2" id="KW-0472">Membrane</keyword>
<name>A0ABY7NX56_9ACTN</name>
<dbReference type="RefSeq" id="WP_270080732.1">
    <property type="nucleotide sequence ID" value="NZ_CP115300.1"/>
</dbReference>
<dbReference type="Proteomes" id="UP001212326">
    <property type="component" value="Chromosome"/>
</dbReference>
<feature type="transmembrane region" description="Helical" evidence="2">
    <location>
        <begin position="137"/>
        <end position="156"/>
    </location>
</feature>
<evidence type="ECO:0000256" key="2">
    <source>
        <dbReference type="SAM" id="Phobius"/>
    </source>
</evidence>
<organism evidence="3 4">
    <name type="scientific">Streptomyces camelliae</name>
    <dbReference type="NCBI Taxonomy" id="3004093"/>
    <lineage>
        <taxon>Bacteria</taxon>
        <taxon>Bacillati</taxon>
        <taxon>Actinomycetota</taxon>
        <taxon>Actinomycetes</taxon>
        <taxon>Kitasatosporales</taxon>
        <taxon>Streptomycetaceae</taxon>
        <taxon>Streptomyces</taxon>
    </lineage>
</organism>
<keyword evidence="4" id="KW-1185">Reference proteome</keyword>
<protein>
    <recommendedName>
        <fullName evidence="5">Integral membrane protein</fullName>
    </recommendedName>
</protein>
<evidence type="ECO:0008006" key="5">
    <source>
        <dbReference type="Google" id="ProtNLM"/>
    </source>
</evidence>
<feature type="transmembrane region" description="Helical" evidence="2">
    <location>
        <begin position="38"/>
        <end position="59"/>
    </location>
</feature>
<reference evidence="3 4" key="1">
    <citation type="submission" date="2022-12" db="EMBL/GenBank/DDBJ databases">
        <authorList>
            <person name="Mo P."/>
        </authorList>
    </citation>
    <scope>NUCLEOTIDE SEQUENCE [LARGE SCALE GENOMIC DNA]</scope>
    <source>
        <strain evidence="3 4">HUAS 2-6</strain>
    </source>
</reference>